<protein>
    <submittedName>
        <fullName evidence="7">Signal peptide peptidase SppA</fullName>
        <ecNumber evidence="7">3.4.21.-</ecNumber>
    </submittedName>
</protein>
<keyword evidence="5" id="KW-0472">Membrane</keyword>
<gene>
    <name evidence="7" type="primary">sppA</name>
    <name evidence="7" type="ORF">DDT42_00610</name>
</gene>
<evidence type="ECO:0000313" key="8">
    <source>
        <dbReference type="Proteomes" id="UP000811545"/>
    </source>
</evidence>
<dbReference type="Pfam" id="PF01343">
    <property type="entry name" value="Peptidase_S49"/>
    <property type="match status" value="1"/>
</dbReference>
<comment type="similarity">
    <text evidence="1">Belongs to the peptidase S49 family.</text>
</comment>
<keyword evidence="2" id="KW-0645">Protease</keyword>
<dbReference type="EMBL" id="QLTW01000021">
    <property type="protein sequence ID" value="MBT9144762.1"/>
    <property type="molecule type" value="Genomic_DNA"/>
</dbReference>
<organism evidence="7 8">
    <name type="scientific">Psychracetigena formicireducens</name>
    <dbReference type="NCBI Taxonomy" id="2986056"/>
    <lineage>
        <taxon>Bacteria</taxon>
        <taxon>Bacillati</taxon>
        <taxon>Candidatus Lithacetigenota</taxon>
        <taxon>Candidatus Psychracetigena</taxon>
    </lineage>
</organism>
<dbReference type="AlphaFoldDB" id="A0A9E2F1I2"/>
<dbReference type="PANTHER" id="PTHR33209:SF1">
    <property type="entry name" value="PEPTIDASE S49 DOMAIN-CONTAINING PROTEIN"/>
    <property type="match status" value="1"/>
</dbReference>
<evidence type="ECO:0000256" key="2">
    <source>
        <dbReference type="ARBA" id="ARBA00022670"/>
    </source>
</evidence>
<dbReference type="InterPro" id="IPR047272">
    <property type="entry name" value="S49_SppA_C"/>
</dbReference>
<keyword evidence="5" id="KW-1133">Transmembrane helix</keyword>
<sequence>MSRSKIIALIIGVVIVVSLIVLFFGQEIVPPHPRVAIITLTGPIQGSDGGLPFPDTAITPELVRGLLEQAEGDRSIKAVVLRIDSPGGMIAASQEIGDMIKEFEKPIVVSMGDQVTSGGYYISAHADMIIAQAGTITGSIGVIFTHLNVDGLLEKLGIEMETVTGGEHKDMFVTPLTPERRYLIQRITDAAHDQFIHTVAEGRDLPISEVRELATGELFIGRQALELGLVDRLGGRQVAINVAAELAGIQEWVVIELAPPVPSLFDLFLGGGSILREMAIARLLGDEITLLRTLLKTYSLPRY</sequence>
<keyword evidence="5" id="KW-0812">Transmembrane</keyword>
<dbReference type="Gene3D" id="6.20.330.10">
    <property type="match status" value="1"/>
</dbReference>
<feature type="domain" description="Peptidase S49" evidence="6">
    <location>
        <begin position="103"/>
        <end position="249"/>
    </location>
</feature>
<accession>A0A9E2F1I2</accession>
<evidence type="ECO:0000256" key="4">
    <source>
        <dbReference type="ARBA" id="ARBA00022825"/>
    </source>
</evidence>
<dbReference type="PANTHER" id="PTHR33209">
    <property type="entry name" value="PROTEASE 4"/>
    <property type="match status" value="1"/>
</dbReference>
<comment type="caution">
    <text evidence="7">The sequence shown here is derived from an EMBL/GenBank/DDBJ whole genome shotgun (WGS) entry which is preliminary data.</text>
</comment>
<dbReference type="InterPro" id="IPR004635">
    <property type="entry name" value="Pept_S49_SppA"/>
</dbReference>
<keyword evidence="4" id="KW-0720">Serine protease</keyword>
<dbReference type="NCBIfam" id="TIGR00706">
    <property type="entry name" value="SppA_dom"/>
    <property type="match status" value="1"/>
</dbReference>
<evidence type="ECO:0000256" key="5">
    <source>
        <dbReference type="SAM" id="Phobius"/>
    </source>
</evidence>
<dbReference type="Proteomes" id="UP000811545">
    <property type="component" value="Unassembled WGS sequence"/>
</dbReference>
<dbReference type="CDD" id="cd07023">
    <property type="entry name" value="S49_Sppa_N_C"/>
    <property type="match status" value="1"/>
</dbReference>
<reference evidence="7 8" key="1">
    <citation type="journal article" date="2021" name="bioRxiv">
        <title>Unique metabolic strategies in Hadean analogues reveal hints for primordial physiology.</title>
        <authorList>
            <person name="Nobu M.K."/>
            <person name="Nakai R."/>
            <person name="Tamazawa S."/>
            <person name="Mori H."/>
            <person name="Toyoda A."/>
            <person name="Ijiri A."/>
            <person name="Suzuki S."/>
            <person name="Kurokawa K."/>
            <person name="Kamagata Y."/>
            <person name="Tamaki H."/>
        </authorList>
    </citation>
    <scope>NUCLEOTIDE SEQUENCE [LARGE SCALE GENOMIC DNA]</scope>
    <source>
        <strain evidence="7">BS525</strain>
    </source>
</reference>
<dbReference type="EC" id="3.4.21.-" evidence="7"/>
<evidence type="ECO:0000256" key="1">
    <source>
        <dbReference type="ARBA" id="ARBA00008683"/>
    </source>
</evidence>
<name>A0A9E2F1I2_PSYF1</name>
<dbReference type="SUPFAM" id="SSF52096">
    <property type="entry name" value="ClpP/crotonase"/>
    <property type="match status" value="1"/>
</dbReference>
<feature type="transmembrane region" description="Helical" evidence="5">
    <location>
        <begin position="7"/>
        <end position="25"/>
    </location>
</feature>
<dbReference type="InterPro" id="IPR002142">
    <property type="entry name" value="Peptidase_S49"/>
</dbReference>
<evidence type="ECO:0000313" key="7">
    <source>
        <dbReference type="EMBL" id="MBT9144762.1"/>
    </source>
</evidence>
<dbReference type="Gene3D" id="3.90.226.10">
    <property type="entry name" value="2-enoyl-CoA Hydratase, Chain A, domain 1"/>
    <property type="match status" value="1"/>
</dbReference>
<dbReference type="InterPro" id="IPR029045">
    <property type="entry name" value="ClpP/crotonase-like_dom_sf"/>
</dbReference>
<proteinExistence type="inferred from homology"/>
<dbReference type="GO" id="GO:0008236">
    <property type="term" value="F:serine-type peptidase activity"/>
    <property type="evidence" value="ECO:0007669"/>
    <property type="project" value="UniProtKB-KW"/>
</dbReference>
<dbReference type="GO" id="GO:0006508">
    <property type="term" value="P:proteolysis"/>
    <property type="evidence" value="ECO:0007669"/>
    <property type="project" value="UniProtKB-KW"/>
</dbReference>
<evidence type="ECO:0000259" key="6">
    <source>
        <dbReference type="Pfam" id="PF01343"/>
    </source>
</evidence>
<evidence type="ECO:0000256" key="3">
    <source>
        <dbReference type="ARBA" id="ARBA00022801"/>
    </source>
</evidence>
<keyword evidence="3 7" id="KW-0378">Hydrolase</keyword>